<dbReference type="Proteomes" id="UP000305654">
    <property type="component" value="Unassembled WGS sequence"/>
</dbReference>
<organism evidence="1 2">
    <name type="scientific">Lichenicoccus roseus</name>
    <dbReference type="NCBI Taxonomy" id="2683649"/>
    <lineage>
        <taxon>Bacteria</taxon>
        <taxon>Pseudomonadati</taxon>
        <taxon>Pseudomonadota</taxon>
        <taxon>Alphaproteobacteria</taxon>
        <taxon>Acetobacterales</taxon>
        <taxon>Acetobacteraceae</taxon>
        <taxon>Lichenicoccus</taxon>
    </lineage>
</organism>
<protein>
    <submittedName>
        <fullName evidence="1">Transcriptional regulator</fullName>
    </submittedName>
</protein>
<dbReference type="OrthoDB" id="9794662at2"/>
<accession>A0A5R9J114</accession>
<dbReference type="RefSeq" id="WP_138327973.1">
    <property type="nucleotide sequence ID" value="NZ_VCDI01000012.1"/>
</dbReference>
<evidence type="ECO:0000313" key="2">
    <source>
        <dbReference type="Proteomes" id="UP000305654"/>
    </source>
</evidence>
<sequence>MVLTWDFNELVQRQVAADPAYGEALLRESIDTMLSDDLDTGKAILRDYINATVGFEALGAETGTQPKSLIRMLGPHGNLQARNLFNVLGHKQKRAGFALHVAAGSRG</sequence>
<keyword evidence="2" id="KW-1185">Reference proteome</keyword>
<comment type="caution">
    <text evidence="1">The sequence shown here is derived from an EMBL/GenBank/DDBJ whole genome shotgun (WGS) entry which is preliminary data.</text>
</comment>
<dbReference type="EMBL" id="VCDI01000012">
    <property type="protein sequence ID" value="TLU70639.1"/>
    <property type="molecule type" value="Genomic_DNA"/>
</dbReference>
<gene>
    <name evidence="1" type="ORF">FE263_20820</name>
</gene>
<name>A0A5R9J114_9PROT</name>
<dbReference type="AlphaFoldDB" id="A0A5R9J114"/>
<evidence type="ECO:0000313" key="1">
    <source>
        <dbReference type="EMBL" id="TLU70639.1"/>
    </source>
</evidence>
<reference evidence="1 2" key="1">
    <citation type="submission" date="2019-05" db="EMBL/GenBank/DDBJ databases">
        <authorList>
            <person name="Pankratov T."/>
            <person name="Grouzdev D."/>
        </authorList>
    </citation>
    <scope>NUCLEOTIDE SEQUENCE [LARGE SCALE GENOMIC DNA]</scope>
    <source>
        <strain evidence="1 2">KEBCLARHB70R</strain>
    </source>
</reference>
<proteinExistence type="predicted"/>